<evidence type="ECO:0000313" key="1">
    <source>
        <dbReference type="EMBL" id="KKL97047.1"/>
    </source>
</evidence>
<accession>A0A0F9JDB0</accession>
<protein>
    <submittedName>
        <fullName evidence="1">Uncharacterized protein</fullName>
    </submittedName>
</protein>
<comment type="caution">
    <text evidence="1">The sequence shown here is derived from an EMBL/GenBank/DDBJ whole genome shotgun (WGS) entry which is preliminary data.</text>
</comment>
<proteinExistence type="predicted"/>
<dbReference type="AlphaFoldDB" id="A0A0F9JDB0"/>
<sequence>MNELCVSYGCTDMSQPGKDYCLDCDIVGDEE</sequence>
<organism evidence="1">
    <name type="scientific">marine sediment metagenome</name>
    <dbReference type="NCBI Taxonomy" id="412755"/>
    <lineage>
        <taxon>unclassified sequences</taxon>
        <taxon>metagenomes</taxon>
        <taxon>ecological metagenomes</taxon>
    </lineage>
</organism>
<gene>
    <name evidence="1" type="ORF">LCGC14_1838320</name>
</gene>
<dbReference type="EMBL" id="LAZR01018265">
    <property type="protein sequence ID" value="KKL97047.1"/>
    <property type="molecule type" value="Genomic_DNA"/>
</dbReference>
<name>A0A0F9JDB0_9ZZZZ</name>
<reference evidence="1" key="1">
    <citation type="journal article" date="2015" name="Nature">
        <title>Complex archaea that bridge the gap between prokaryotes and eukaryotes.</title>
        <authorList>
            <person name="Spang A."/>
            <person name="Saw J.H."/>
            <person name="Jorgensen S.L."/>
            <person name="Zaremba-Niedzwiedzka K."/>
            <person name="Martijn J."/>
            <person name="Lind A.E."/>
            <person name="van Eijk R."/>
            <person name="Schleper C."/>
            <person name="Guy L."/>
            <person name="Ettema T.J."/>
        </authorList>
    </citation>
    <scope>NUCLEOTIDE SEQUENCE</scope>
</reference>